<evidence type="ECO:0000256" key="1">
    <source>
        <dbReference type="ARBA" id="ARBA00009431"/>
    </source>
</evidence>
<dbReference type="GO" id="GO:0000324">
    <property type="term" value="C:fungal-type vacuole"/>
    <property type="evidence" value="ECO:0007669"/>
    <property type="project" value="TreeGrafter"/>
</dbReference>
<evidence type="ECO:0000256" key="4">
    <source>
        <dbReference type="ARBA" id="ARBA00022670"/>
    </source>
</evidence>
<evidence type="ECO:0000256" key="2">
    <source>
        <dbReference type="ARBA" id="ARBA00012446"/>
    </source>
</evidence>
<dbReference type="PRINTS" id="PR00724">
    <property type="entry name" value="CRBOXYPTASEC"/>
</dbReference>
<comment type="similarity">
    <text evidence="1">Belongs to the peptidase S10 family.</text>
</comment>
<organism evidence="8 9">
    <name type="scientific">Coemansia biformis</name>
    <dbReference type="NCBI Taxonomy" id="1286918"/>
    <lineage>
        <taxon>Eukaryota</taxon>
        <taxon>Fungi</taxon>
        <taxon>Fungi incertae sedis</taxon>
        <taxon>Zoopagomycota</taxon>
        <taxon>Kickxellomycotina</taxon>
        <taxon>Kickxellomycetes</taxon>
        <taxon>Kickxellales</taxon>
        <taxon>Kickxellaceae</taxon>
        <taxon>Coemansia</taxon>
    </lineage>
</organism>
<dbReference type="PANTHER" id="PTHR11802:SF113">
    <property type="entry name" value="SERINE CARBOXYPEPTIDASE CTSA-4.1"/>
    <property type="match status" value="1"/>
</dbReference>
<reference evidence="8" key="1">
    <citation type="submission" date="2022-07" db="EMBL/GenBank/DDBJ databases">
        <title>Phylogenomic reconstructions and comparative analyses of Kickxellomycotina fungi.</title>
        <authorList>
            <person name="Reynolds N.K."/>
            <person name="Stajich J.E."/>
            <person name="Barry K."/>
            <person name="Grigoriev I.V."/>
            <person name="Crous P."/>
            <person name="Smith M.E."/>
        </authorList>
    </citation>
    <scope>NUCLEOTIDE SEQUENCE</scope>
    <source>
        <strain evidence="8">BCRC 34381</strain>
    </source>
</reference>
<sequence length="451" mass="48375">MRPGVWLALSALGVASVGRPLAEPWRAAAGGSVSSPAICDPGVQQYSGFISVAPDRHLFYWFFEARSAREPWRPTPLILWLNGGPGCSSLSGLFGSVGPCRVDDSGNGTVVNGDSWNTNAHMLFLDQPVNTGFSFGANVTRTTDAARDVAGFLRLFYAQFPQYSLGELHVMGESYGAHYVPAIAAQILDDNQSARVRRLPLASIAIGNGLFDLARQYMYLPQMACGSMYSPAANATTCGAMVAARTEFARQLEAFRQQPSREAAATATAAGYDILTPYQLAGGNPYDVRTLCAGGSLCDPYMDVVAAFANKIWVRAELGICTPRAFDICNSDVQRAFIDSGDELEDATVWLPGILAAGVRVLNFVGTADLICNWMGNEALMQAMPWPGQRGFTVAPDQPWRIGGRTAGLVRAFGGLTLLRVADAGHMVARDQPAAALAMLTQWLDYRAILA</sequence>
<evidence type="ECO:0000256" key="7">
    <source>
        <dbReference type="SAM" id="SignalP"/>
    </source>
</evidence>
<dbReference type="SUPFAM" id="SSF53474">
    <property type="entry name" value="alpha/beta-Hydrolases"/>
    <property type="match status" value="1"/>
</dbReference>
<keyword evidence="7" id="KW-0732">Signal</keyword>
<protein>
    <recommendedName>
        <fullName evidence="2">carboxypeptidase C</fullName>
        <ecNumber evidence="2">3.4.16.5</ecNumber>
    </recommendedName>
</protein>
<keyword evidence="3" id="KW-0121">Carboxypeptidase</keyword>
<evidence type="ECO:0000256" key="5">
    <source>
        <dbReference type="ARBA" id="ARBA00022801"/>
    </source>
</evidence>
<evidence type="ECO:0000256" key="6">
    <source>
        <dbReference type="ARBA" id="ARBA00023180"/>
    </source>
</evidence>
<keyword evidence="4" id="KW-0645">Protease</keyword>
<dbReference type="Proteomes" id="UP001143981">
    <property type="component" value="Unassembled WGS sequence"/>
</dbReference>
<dbReference type="EC" id="3.4.16.5" evidence="2"/>
<name>A0A9W8D0I6_9FUNG</name>
<keyword evidence="5" id="KW-0378">Hydrolase</keyword>
<dbReference type="InterPro" id="IPR029058">
    <property type="entry name" value="AB_hydrolase_fold"/>
</dbReference>
<gene>
    <name evidence="8" type="ORF">LPJ61_000995</name>
</gene>
<dbReference type="OrthoDB" id="443318at2759"/>
<evidence type="ECO:0000313" key="9">
    <source>
        <dbReference type="Proteomes" id="UP001143981"/>
    </source>
</evidence>
<dbReference type="AlphaFoldDB" id="A0A9W8D0I6"/>
<keyword evidence="9" id="KW-1185">Reference proteome</keyword>
<evidence type="ECO:0000256" key="3">
    <source>
        <dbReference type="ARBA" id="ARBA00022645"/>
    </source>
</evidence>
<evidence type="ECO:0000313" key="8">
    <source>
        <dbReference type="EMBL" id="KAJ1734574.1"/>
    </source>
</evidence>
<feature type="signal peptide" evidence="7">
    <location>
        <begin position="1"/>
        <end position="22"/>
    </location>
</feature>
<dbReference type="GO" id="GO:0004185">
    <property type="term" value="F:serine-type carboxypeptidase activity"/>
    <property type="evidence" value="ECO:0007669"/>
    <property type="project" value="UniProtKB-EC"/>
</dbReference>
<dbReference type="Pfam" id="PF00450">
    <property type="entry name" value="Peptidase_S10"/>
    <property type="match status" value="1"/>
</dbReference>
<comment type="caution">
    <text evidence="8">The sequence shown here is derived from an EMBL/GenBank/DDBJ whole genome shotgun (WGS) entry which is preliminary data.</text>
</comment>
<accession>A0A9W8D0I6</accession>
<dbReference type="InterPro" id="IPR001563">
    <property type="entry name" value="Peptidase_S10"/>
</dbReference>
<feature type="chain" id="PRO_5040788514" description="carboxypeptidase C" evidence="7">
    <location>
        <begin position="23"/>
        <end position="451"/>
    </location>
</feature>
<dbReference type="GO" id="GO:0006508">
    <property type="term" value="P:proteolysis"/>
    <property type="evidence" value="ECO:0007669"/>
    <property type="project" value="UniProtKB-KW"/>
</dbReference>
<keyword evidence="6" id="KW-0325">Glycoprotein</keyword>
<dbReference type="Gene3D" id="1.10.287.410">
    <property type="match status" value="1"/>
</dbReference>
<dbReference type="PANTHER" id="PTHR11802">
    <property type="entry name" value="SERINE PROTEASE FAMILY S10 SERINE CARBOXYPEPTIDASE"/>
    <property type="match status" value="1"/>
</dbReference>
<dbReference type="Gene3D" id="3.40.50.1820">
    <property type="entry name" value="alpha/beta hydrolase"/>
    <property type="match status" value="1"/>
</dbReference>
<dbReference type="EMBL" id="JANBOI010000067">
    <property type="protein sequence ID" value="KAJ1734574.1"/>
    <property type="molecule type" value="Genomic_DNA"/>
</dbReference>
<proteinExistence type="inferred from homology"/>